<evidence type="ECO:0000256" key="5">
    <source>
        <dbReference type="SAM" id="MobiDB-lite"/>
    </source>
</evidence>
<dbReference type="SUPFAM" id="SSF53720">
    <property type="entry name" value="ALDH-like"/>
    <property type="match status" value="1"/>
</dbReference>
<evidence type="ECO:0000256" key="2">
    <source>
        <dbReference type="ARBA" id="ARBA00023002"/>
    </source>
</evidence>
<keyword evidence="8" id="KW-1185">Reference proteome</keyword>
<feature type="domain" description="Aldehyde dehydrogenase" evidence="6">
    <location>
        <begin position="2"/>
        <end position="111"/>
    </location>
</feature>
<dbReference type="EMBL" id="JACHMI010000001">
    <property type="protein sequence ID" value="MBB6551543.1"/>
    <property type="molecule type" value="Genomic_DNA"/>
</dbReference>
<dbReference type="AlphaFoldDB" id="A0A7X0NXN5"/>
<evidence type="ECO:0000313" key="8">
    <source>
        <dbReference type="Proteomes" id="UP000565579"/>
    </source>
</evidence>
<dbReference type="RefSeq" id="WP_312903837.1">
    <property type="nucleotide sequence ID" value="NZ_JACHMI010000001.1"/>
</dbReference>
<feature type="region of interest" description="Disordered" evidence="5">
    <location>
        <begin position="117"/>
        <end position="146"/>
    </location>
</feature>
<comment type="caution">
    <text evidence="7">The sequence shown here is derived from an EMBL/GenBank/DDBJ whole genome shotgun (WGS) entry which is preliminary data.</text>
</comment>
<dbReference type="Pfam" id="PF00171">
    <property type="entry name" value="Aldedh"/>
    <property type="match status" value="1"/>
</dbReference>
<reference evidence="7 8" key="1">
    <citation type="submission" date="2020-08" db="EMBL/GenBank/DDBJ databases">
        <title>Sequencing the genomes of 1000 actinobacteria strains.</title>
        <authorList>
            <person name="Klenk H.-P."/>
        </authorList>
    </citation>
    <scope>NUCLEOTIDE SEQUENCE [LARGE SCALE GENOMIC DNA]</scope>
    <source>
        <strain evidence="7 8">DSM 43768</strain>
    </source>
</reference>
<dbReference type="Gene3D" id="3.40.309.10">
    <property type="entry name" value="Aldehyde Dehydrogenase, Chain A, domain 2"/>
    <property type="match status" value="1"/>
</dbReference>
<feature type="active site" evidence="3">
    <location>
        <position position="4"/>
    </location>
</feature>
<dbReference type="InterPro" id="IPR016163">
    <property type="entry name" value="Ald_DH_C"/>
</dbReference>
<dbReference type="InterPro" id="IPR029510">
    <property type="entry name" value="Ald_DH_CS_GLU"/>
</dbReference>
<evidence type="ECO:0000256" key="3">
    <source>
        <dbReference type="PROSITE-ProRule" id="PRU10007"/>
    </source>
</evidence>
<dbReference type="PANTHER" id="PTHR42804">
    <property type="entry name" value="ALDEHYDE DEHYDROGENASE"/>
    <property type="match status" value="1"/>
</dbReference>
<evidence type="ECO:0000259" key="6">
    <source>
        <dbReference type="Pfam" id="PF00171"/>
    </source>
</evidence>
<dbReference type="Proteomes" id="UP000565579">
    <property type="component" value="Unassembled WGS sequence"/>
</dbReference>
<name>A0A7X0NXN5_9ACTN</name>
<protein>
    <submittedName>
        <fullName evidence="7">Acyl-CoA reductase-like NAD-dependent aldehyde dehydrogenase</fullName>
    </submittedName>
</protein>
<dbReference type="InterPro" id="IPR016161">
    <property type="entry name" value="Ald_DH/histidinol_DH"/>
</dbReference>
<comment type="similarity">
    <text evidence="1 4">Belongs to the aldehyde dehydrogenase family.</text>
</comment>
<feature type="compositionally biased region" description="Basic residues" evidence="5">
    <location>
        <begin position="135"/>
        <end position="146"/>
    </location>
</feature>
<evidence type="ECO:0000256" key="4">
    <source>
        <dbReference type="RuleBase" id="RU003345"/>
    </source>
</evidence>
<dbReference type="GO" id="GO:0016620">
    <property type="term" value="F:oxidoreductase activity, acting on the aldehyde or oxo group of donors, NAD or NADP as acceptor"/>
    <property type="evidence" value="ECO:0007669"/>
    <property type="project" value="InterPro"/>
</dbReference>
<dbReference type="InterPro" id="IPR015590">
    <property type="entry name" value="Aldehyde_DH_dom"/>
</dbReference>
<organism evidence="7 8">
    <name type="scientific">Nonomuraea rubra</name>
    <dbReference type="NCBI Taxonomy" id="46180"/>
    <lineage>
        <taxon>Bacteria</taxon>
        <taxon>Bacillati</taxon>
        <taxon>Actinomycetota</taxon>
        <taxon>Actinomycetes</taxon>
        <taxon>Streptosporangiales</taxon>
        <taxon>Streptosporangiaceae</taxon>
        <taxon>Nonomuraea</taxon>
    </lineage>
</organism>
<keyword evidence="2 4" id="KW-0560">Oxidoreductase</keyword>
<evidence type="ECO:0000313" key="7">
    <source>
        <dbReference type="EMBL" id="MBB6551543.1"/>
    </source>
</evidence>
<dbReference type="PROSITE" id="PS00687">
    <property type="entry name" value="ALDEHYDE_DEHYDR_GLU"/>
    <property type="match status" value="1"/>
</dbReference>
<evidence type="ECO:0000256" key="1">
    <source>
        <dbReference type="ARBA" id="ARBA00009986"/>
    </source>
</evidence>
<sequence length="146" mass="15143">MLLELGGKSASILLDDLDGATLATAVAHCLRTVIVNSGQTCTALTRLVVPRSLPAEAGACAAGLLSAARPGDRDSAVADLGPVISARQRERVAACIPAAVLDGARLVWAGRTARWTAGSTSRPRCSPASIPAWRSPRRRSSGRCWS</sequence>
<gene>
    <name evidence="7" type="ORF">HD593_006338</name>
</gene>
<proteinExistence type="inferred from homology"/>
<accession>A0A7X0NXN5</accession>
<dbReference type="PANTHER" id="PTHR42804:SF1">
    <property type="entry name" value="ALDEHYDE DEHYDROGENASE-RELATED"/>
    <property type="match status" value="1"/>
</dbReference>